<keyword evidence="2" id="KW-1133">Transmembrane helix</keyword>
<feature type="region of interest" description="Disordered" evidence="1">
    <location>
        <begin position="1"/>
        <end position="114"/>
    </location>
</feature>
<keyword evidence="2" id="KW-0472">Membrane</keyword>
<feature type="compositionally biased region" description="Basic and acidic residues" evidence="1">
    <location>
        <begin position="101"/>
        <end position="111"/>
    </location>
</feature>
<protein>
    <submittedName>
        <fullName evidence="3">Uncharacterized protein</fullName>
    </submittedName>
</protein>
<feature type="compositionally biased region" description="Basic and acidic residues" evidence="1">
    <location>
        <begin position="477"/>
        <end position="504"/>
    </location>
</feature>
<organism evidence="3 4">
    <name type="scientific">Echria macrotheca</name>
    <dbReference type="NCBI Taxonomy" id="438768"/>
    <lineage>
        <taxon>Eukaryota</taxon>
        <taxon>Fungi</taxon>
        <taxon>Dikarya</taxon>
        <taxon>Ascomycota</taxon>
        <taxon>Pezizomycotina</taxon>
        <taxon>Sordariomycetes</taxon>
        <taxon>Sordariomycetidae</taxon>
        <taxon>Sordariales</taxon>
        <taxon>Schizotheciaceae</taxon>
        <taxon>Echria</taxon>
    </lineage>
</organism>
<dbReference type="EMBL" id="MU839842">
    <property type="protein sequence ID" value="KAK1751395.1"/>
    <property type="molecule type" value="Genomic_DNA"/>
</dbReference>
<reference evidence="3" key="1">
    <citation type="submission" date="2023-06" db="EMBL/GenBank/DDBJ databases">
        <title>Genome-scale phylogeny and comparative genomics of the fungal order Sordariales.</title>
        <authorList>
            <consortium name="Lawrence Berkeley National Laboratory"/>
            <person name="Hensen N."/>
            <person name="Bonometti L."/>
            <person name="Westerberg I."/>
            <person name="Brannstrom I.O."/>
            <person name="Guillou S."/>
            <person name="Cros-Aarteil S."/>
            <person name="Calhoun S."/>
            <person name="Haridas S."/>
            <person name="Kuo A."/>
            <person name="Mondo S."/>
            <person name="Pangilinan J."/>
            <person name="Riley R."/>
            <person name="Labutti K."/>
            <person name="Andreopoulos B."/>
            <person name="Lipzen A."/>
            <person name="Chen C."/>
            <person name="Yanf M."/>
            <person name="Daum C."/>
            <person name="Ng V."/>
            <person name="Clum A."/>
            <person name="Steindorff A."/>
            <person name="Ohm R."/>
            <person name="Martin F."/>
            <person name="Silar P."/>
            <person name="Natvig D."/>
            <person name="Lalanne C."/>
            <person name="Gautier V."/>
            <person name="Ament-Velasquez S.L."/>
            <person name="Kruys A."/>
            <person name="Hutchinson M.I."/>
            <person name="Powell A.J."/>
            <person name="Barry K."/>
            <person name="Miller A.N."/>
            <person name="Grigoriev I.V."/>
            <person name="Debuchy R."/>
            <person name="Gladieux P."/>
            <person name="Thoren M.H."/>
            <person name="Johannesson H."/>
        </authorList>
    </citation>
    <scope>NUCLEOTIDE SEQUENCE</scope>
    <source>
        <strain evidence="3">PSN4</strain>
    </source>
</reference>
<dbReference type="AlphaFoldDB" id="A0AAJ0F7Q1"/>
<keyword evidence="4" id="KW-1185">Reference proteome</keyword>
<feature type="region of interest" description="Disordered" evidence="1">
    <location>
        <begin position="468"/>
        <end position="508"/>
    </location>
</feature>
<accession>A0AAJ0F7Q1</accession>
<feature type="region of interest" description="Disordered" evidence="1">
    <location>
        <begin position="299"/>
        <end position="370"/>
    </location>
</feature>
<feature type="compositionally biased region" description="Low complexity" evidence="1">
    <location>
        <begin position="593"/>
        <end position="602"/>
    </location>
</feature>
<keyword evidence="2" id="KW-0812">Transmembrane</keyword>
<evidence type="ECO:0000256" key="2">
    <source>
        <dbReference type="SAM" id="Phobius"/>
    </source>
</evidence>
<dbReference type="Proteomes" id="UP001239445">
    <property type="component" value="Unassembled WGS sequence"/>
</dbReference>
<comment type="caution">
    <text evidence="3">The sequence shown here is derived from an EMBL/GenBank/DDBJ whole genome shotgun (WGS) entry which is preliminary data.</text>
</comment>
<sequence>MAFPSPRKSPGHQEAAEASPWSRPPTPGLGPSLPAPGYQPGQFSPALSSTPSEASAPTESSDSEADASPSPPRSPAPDERQGWQPGSQSSPSRNNNPNIQPEEHEIGDPSIRKTNIGTAHVSASAEYVNVELFDVSSGYDTAISDFFPPFAVEEPESDESNSKSRSYLAVPGRAGATSGLQLKEMAVVDSDSDSEDDDLRLRRLREYLRTRREARPPRRKTNRSTGKRTITESIVIDTETRGASDAGASMSTAPRLHVRQRTAKRHPLWFLEHKEVKRLEEAENEKLFRELPYHDYVVPPNLEFNDNGLPRIPSRVRSKKPPSAEPKLEVNDKIRSDPLHSRKLSIPGASKRSQLPTGPQKPTKDSPDAWKEKAEAAISNYFNTSLIVELEMLRREEKARKESEVGGAESLDEAGKRTVIHKNTVATAATEFIGAAKENDTPESSAQGKAQGYRSALIETIQERERKRLARQSLPEPGREDGGEAAGRDETQQVEIHEGSHVKTDSPVLRPYRHLRSMATHLWNLVSRVRRPKLAAGEVRITWKCKCGDDLWIDVPESCRQAAEAFAIQAAGPNASKVTSQCSGNPTPTPADSGGSSTVGGSATPIPNLTPSASNTSTASQTTDSSTTGGTETSRADSPNTTPSKTDETNPSPPFLPAGTKKYMLLCVNTTSRRGLTLQKLANVDVTDVECSGEMFQRLRTAYEGLRTSHNKATVHLPRNPFLIPRTMYYIRFELLLLRESGECVGNYETGAIPSRAEVAKHQYAFSPCPPRIGPLPLPPNIFMHGFLNPGDHLGPMAVEMLPKKLWSPLRWDAQAHGSFDIPAGWGFYIVEGINWPLVSWCAAVALLGVTVLTVVWSVLAGDVQGGTGLGQYCLAVLTLSVSMWLLKYGVQDV</sequence>
<feature type="transmembrane region" description="Helical" evidence="2">
    <location>
        <begin position="873"/>
        <end position="891"/>
    </location>
</feature>
<feature type="compositionally biased region" description="Low complexity" evidence="1">
    <location>
        <begin position="610"/>
        <end position="633"/>
    </location>
</feature>
<feature type="compositionally biased region" description="Basic and acidic residues" evidence="1">
    <location>
        <begin position="326"/>
        <end position="340"/>
    </location>
</feature>
<evidence type="ECO:0000256" key="1">
    <source>
        <dbReference type="SAM" id="MobiDB-lite"/>
    </source>
</evidence>
<name>A0AAJ0F7Q1_9PEZI</name>
<feature type="transmembrane region" description="Helical" evidence="2">
    <location>
        <begin position="838"/>
        <end position="861"/>
    </location>
</feature>
<feature type="compositionally biased region" description="Low complexity" evidence="1">
    <location>
        <begin position="82"/>
        <end position="100"/>
    </location>
</feature>
<feature type="compositionally biased region" description="Polar residues" evidence="1">
    <location>
        <begin position="576"/>
        <end position="586"/>
    </location>
</feature>
<evidence type="ECO:0000313" key="3">
    <source>
        <dbReference type="EMBL" id="KAK1751395.1"/>
    </source>
</evidence>
<feature type="region of interest" description="Disordered" evidence="1">
    <location>
        <begin position="573"/>
        <end position="657"/>
    </location>
</feature>
<evidence type="ECO:0000313" key="4">
    <source>
        <dbReference type="Proteomes" id="UP001239445"/>
    </source>
</evidence>
<feature type="compositionally biased region" description="Low complexity" evidence="1">
    <location>
        <begin position="44"/>
        <end position="60"/>
    </location>
</feature>
<gene>
    <name evidence="3" type="ORF">QBC47DRAFT_417310</name>
</gene>
<proteinExistence type="predicted"/>